<comment type="similarity">
    <text evidence="1">Belongs to the membrane fusion protein (MFP) (TC 8.A.1) family.</text>
</comment>
<dbReference type="GO" id="GO:0015562">
    <property type="term" value="F:efflux transmembrane transporter activity"/>
    <property type="evidence" value="ECO:0007669"/>
    <property type="project" value="TreeGrafter"/>
</dbReference>
<accession>Q12P31</accession>
<dbReference type="Gene3D" id="2.40.50.100">
    <property type="match status" value="1"/>
</dbReference>
<evidence type="ECO:0000256" key="1">
    <source>
        <dbReference type="ARBA" id="ARBA00009477"/>
    </source>
</evidence>
<dbReference type="SUPFAM" id="SSF111369">
    <property type="entry name" value="HlyD-like secretion proteins"/>
    <property type="match status" value="1"/>
</dbReference>
<dbReference type="PROSITE" id="PS51257">
    <property type="entry name" value="PROKAR_LIPOPROTEIN"/>
    <property type="match status" value="1"/>
</dbReference>
<feature type="domain" description="Multidrug resistance protein MdtA-like C-terminal permuted SH3" evidence="3">
    <location>
        <begin position="283"/>
        <end position="340"/>
    </location>
</feature>
<reference evidence="4 5" key="1">
    <citation type="submission" date="2006-03" db="EMBL/GenBank/DDBJ databases">
        <title>Complete sequence of Shewanella denitrificans OS217.</title>
        <authorList>
            <consortium name="US DOE Joint Genome Institute"/>
            <person name="Copeland A."/>
            <person name="Lucas S."/>
            <person name="Lapidus A."/>
            <person name="Barry K."/>
            <person name="Detter J.C."/>
            <person name="Glavina del Rio T."/>
            <person name="Hammon N."/>
            <person name="Israni S."/>
            <person name="Dalin E."/>
            <person name="Tice H."/>
            <person name="Pitluck S."/>
            <person name="Brettin T."/>
            <person name="Bruce D."/>
            <person name="Han C."/>
            <person name="Tapia R."/>
            <person name="Gilna P."/>
            <person name="Kiss H."/>
            <person name="Schmutz J."/>
            <person name="Larimer F."/>
            <person name="Land M."/>
            <person name="Hauser L."/>
            <person name="Kyrpides N."/>
            <person name="Lykidis A."/>
            <person name="Richardson P."/>
        </authorList>
    </citation>
    <scope>NUCLEOTIDE SEQUENCE [LARGE SCALE GENOMIC DNA]</scope>
    <source>
        <strain evidence="5">OS217 / ATCC BAA-1090 / DSM 15013</strain>
    </source>
</reference>
<dbReference type="PANTHER" id="PTHR30469:SF20">
    <property type="entry name" value="EFFLUX RND TRANSPORTER PERIPLASMIC ADAPTOR SUBUNIT"/>
    <property type="match status" value="1"/>
</dbReference>
<dbReference type="NCBIfam" id="TIGR01730">
    <property type="entry name" value="RND_mfp"/>
    <property type="match status" value="1"/>
</dbReference>
<dbReference type="AlphaFoldDB" id="Q12P31"/>
<organism evidence="4 5">
    <name type="scientific">Shewanella denitrificans (strain OS217 / ATCC BAA-1090 / DSM 15013)</name>
    <dbReference type="NCBI Taxonomy" id="318161"/>
    <lineage>
        <taxon>Bacteria</taxon>
        <taxon>Pseudomonadati</taxon>
        <taxon>Pseudomonadota</taxon>
        <taxon>Gammaproteobacteria</taxon>
        <taxon>Alteromonadales</taxon>
        <taxon>Shewanellaceae</taxon>
        <taxon>Shewanella</taxon>
    </lineage>
</organism>
<evidence type="ECO:0000256" key="2">
    <source>
        <dbReference type="SAM" id="SignalP"/>
    </source>
</evidence>
<dbReference type="Gene3D" id="1.10.287.470">
    <property type="entry name" value="Helix hairpin bin"/>
    <property type="match status" value="1"/>
</dbReference>
<dbReference type="OrthoDB" id="1185083at2"/>
<dbReference type="Gene3D" id="2.40.30.170">
    <property type="match status" value="1"/>
</dbReference>
<dbReference type="RefSeq" id="WP_011495953.1">
    <property type="nucleotide sequence ID" value="NC_007954.1"/>
</dbReference>
<protein>
    <submittedName>
        <fullName evidence="4">Secretion protein HlyD</fullName>
    </submittedName>
</protein>
<keyword evidence="5" id="KW-1185">Reference proteome</keyword>
<dbReference type="PANTHER" id="PTHR30469">
    <property type="entry name" value="MULTIDRUG RESISTANCE PROTEIN MDTA"/>
    <property type="match status" value="1"/>
</dbReference>
<dbReference type="GO" id="GO:1990281">
    <property type="term" value="C:efflux pump complex"/>
    <property type="evidence" value="ECO:0007669"/>
    <property type="project" value="TreeGrafter"/>
</dbReference>
<feature type="chain" id="PRO_5004181739" evidence="2">
    <location>
        <begin position="23"/>
        <end position="357"/>
    </location>
</feature>
<gene>
    <name evidence="4" type="ordered locus">Sden_1510</name>
</gene>
<dbReference type="KEGG" id="sdn:Sden_1510"/>
<dbReference type="STRING" id="318161.Sden_1510"/>
<dbReference type="InterPro" id="IPR006143">
    <property type="entry name" value="RND_pump_MFP"/>
</dbReference>
<name>Q12P31_SHEDO</name>
<sequence>MPSITKRLISLLLPCALLIACSPEPQVSTKPVLTVTHQVLAAPVTAQYRDFIGQVVPAELTPLSFRIAGEISQVLIKPGEPVTKGQVLIKLDSRKAEQKQADTQAKMVLAQKQLSRARSLVSQQLISQAELDELIANVKLAEINQKLAEAQVKYSVIRAPFSGLVSEVNKENYETVAPSEPVVKLYQSDKIYVKIQLPDVILARFNPEKKETNYKPTLQFANGGTEHQVSLLEYTMQLTAQTQAYEAWFVMPQTTPVTLPGTTATVHIDLIKAGISGELGYQVPVNALDPGMQANQFYVWKLLDGKISKQAVDVVQMSSLGALVINGLNEGDRIVTSHLNQLREGMQVNSTTQEQAL</sequence>
<dbReference type="Proteomes" id="UP000001982">
    <property type="component" value="Chromosome"/>
</dbReference>
<dbReference type="HOGENOM" id="CLU_018816_1_2_6"/>
<feature type="signal peptide" evidence="2">
    <location>
        <begin position="1"/>
        <end position="22"/>
    </location>
</feature>
<dbReference type="Gene3D" id="2.40.420.20">
    <property type="match status" value="1"/>
</dbReference>
<dbReference type="eggNOG" id="COG0845">
    <property type="taxonomic scope" value="Bacteria"/>
</dbReference>
<keyword evidence="2" id="KW-0732">Signal</keyword>
<proteinExistence type="inferred from homology"/>
<evidence type="ECO:0000259" key="3">
    <source>
        <dbReference type="Pfam" id="PF25967"/>
    </source>
</evidence>
<dbReference type="InterPro" id="IPR058627">
    <property type="entry name" value="MdtA-like_C"/>
</dbReference>
<dbReference type="PRINTS" id="PR01490">
    <property type="entry name" value="RTXTOXIND"/>
</dbReference>
<evidence type="ECO:0000313" key="4">
    <source>
        <dbReference type="EMBL" id="ABE54795.1"/>
    </source>
</evidence>
<dbReference type="EMBL" id="CP000302">
    <property type="protein sequence ID" value="ABE54795.1"/>
    <property type="molecule type" value="Genomic_DNA"/>
</dbReference>
<dbReference type="Pfam" id="PF25967">
    <property type="entry name" value="RND-MFP_C"/>
    <property type="match status" value="1"/>
</dbReference>
<evidence type="ECO:0000313" key="5">
    <source>
        <dbReference type="Proteomes" id="UP000001982"/>
    </source>
</evidence>